<feature type="domain" description="VOC" evidence="1">
    <location>
        <begin position="16"/>
        <end position="128"/>
    </location>
</feature>
<evidence type="ECO:0000259" key="1">
    <source>
        <dbReference type="PROSITE" id="PS51819"/>
    </source>
</evidence>
<evidence type="ECO:0000313" key="3">
    <source>
        <dbReference type="Proteomes" id="UP000655044"/>
    </source>
</evidence>
<dbReference type="InterPro" id="IPR029068">
    <property type="entry name" value="Glyas_Bleomycin-R_OHBP_Dase"/>
</dbReference>
<dbReference type="PROSITE" id="PS51819">
    <property type="entry name" value="VOC"/>
    <property type="match status" value="1"/>
</dbReference>
<dbReference type="Proteomes" id="UP000655044">
    <property type="component" value="Unassembled WGS sequence"/>
</dbReference>
<dbReference type="CDD" id="cd06587">
    <property type="entry name" value="VOC"/>
    <property type="match status" value="1"/>
</dbReference>
<dbReference type="InterPro" id="IPR037523">
    <property type="entry name" value="VOC_core"/>
</dbReference>
<dbReference type="AlphaFoldDB" id="A0A8J3S2K4"/>
<dbReference type="EMBL" id="BOOI01000038">
    <property type="protein sequence ID" value="GIH85680.1"/>
    <property type="molecule type" value="Genomic_DNA"/>
</dbReference>
<name>A0A8J3S2K4_PLARO</name>
<evidence type="ECO:0000313" key="2">
    <source>
        <dbReference type="EMBL" id="GIH85680.1"/>
    </source>
</evidence>
<dbReference type="PANTHER" id="PTHR35908">
    <property type="entry name" value="HYPOTHETICAL FUSION PROTEIN"/>
    <property type="match status" value="1"/>
</dbReference>
<gene>
    <name evidence="2" type="ORF">Pro02_40880</name>
</gene>
<dbReference type="SUPFAM" id="SSF54593">
    <property type="entry name" value="Glyoxalase/Bleomycin resistance protein/Dihydroxybiphenyl dioxygenase"/>
    <property type="match status" value="1"/>
</dbReference>
<comment type="caution">
    <text evidence="2">The sequence shown here is derived from an EMBL/GenBank/DDBJ whole genome shotgun (WGS) entry which is preliminary data.</text>
</comment>
<proteinExistence type="predicted"/>
<keyword evidence="3" id="KW-1185">Reference proteome</keyword>
<organism evidence="2 3">
    <name type="scientific">Planobispora rosea</name>
    <dbReference type="NCBI Taxonomy" id="35762"/>
    <lineage>
        <taxon>Bacteria</taxon>
        <taxon>Bacillati</taxon>
        <taxon>Actinomycetota</taxon>
        <taxon>Actinomycetes</taxon>
        <taxon>Streptosporangiales</taxon>
        <taxon>Streptosporangiaceae</taxon>
        <taxon>Planobispora</taxon>
    </lineage>
</organism>
<dbReference type="InterPro" id="IPR041581">
    <property type="entry name" value="Glyoxalase_6"/>
</dbReference>
<dbReference type="Gene3D" id="3.10.180.10">
    <property type="entry name" value="2,3-Dihydroxybiphenyl 1,2-Dioxygenase, domain 1"/>
    <property type="match status" value="1"/>
</dbReference>
<sequence>MTGTGGSIDSMTTTAKFLAVTLDCAEPKRLAEFYAAVFGYEVQYAEDEYAGIGDGTMSIYFQKNTERRPAAWPGPDKQFHLDVRVPDVEQAVKDYLELGASRPGFQPGGENWTVLADPEGHLFCVCPARD</sequence>
<protein>
    <submittedName>
        <fullName evidence="2">Glyoxalase</fullName>
    </submittedName>
</protein>
<dbReference type="Pfam" id="PF18029">
    <property type="entry name" value="Glyoxalase_6"/>
    <property type="match status" value="1"/>
</dbReference>
<reference evidence="2" key="1">
    <citation type="submission" date="2021-01" db="EMBL/GenBank/DDBJ databases">
        <title>Whole genome shotgun sequence of Planobispora rosea NBRC 15558.</title>
        <authorList>
            <person name="Komaki H."/>
            <person name="Tamura T."/>
        </authorList>
    </citation>
    <scope>NUCLEOTIDE SEQUENCE</scope>
    <source>
        <strain evidence="2">NBRC 15558</strain>
    </source>
</reference>
<accession>A0A8J3S2K4</accession>
<dbReference type="PANTHER" id="PTHR35908:SF1">
    <property type="entry name" value="CONSERVED PROTEIN"/>
    <property type="match status" value="1"/>
</dbReference>